<keyword evidence="2" id="KW-1185">Reference proteome</keyword>
<proteinExistence type="predicted"/>
<name>A0A915E477_9BILA</name>
<dbReference type="Proteomes" id="UP000887574">
    <property type="component" value="Unplaced"/>
</dbReference>
<dbReference type="AlphaFoldDB" id="A0A915E477"/>
<evidence type="ECO:0000256" key="1">
    <source>
        <dbReference type="SAM" id="Phobius"/>
    </source>
</evidence>
<evidence type="ECO:0000313" key="3">
    <source>
        <dbReference type="WBParaSite" id="jg26305"/>
    </source>
</evidence>
<accession>A0A915E477</accession>
<organism evidence="2 3">
    <name type="scientific">Ditylenchus dipsaci</name>
    <dbReference type="NCBI Taxonomy" id="166011"/>
    <lineage>
        <taxon>Eukaryota</taxon>
        <taxon>Metazoa</taxon>
        <taxon>Ecdysozoa</taxon>
        <taxon>Nematoda</taxon>
        <taxon>Chromadorea</taxon>
        <taxon>Rhabditida</taxon>
        <taxon>Tylenchina</taxon>
        <taxon>Tylenchomorpha</taxon>
        <taxon>Sphaerularioidea</taxon>
        <taxon>Anguinidae</taxon>
        <taxon>Anguininae</taxon>
        <taxon>Ditylenchus</taxon>
    </lineage>
</organism>
<keyword evidence="1" id="KW-0472">Membrane</keyword>
<keyword evidence="1" id="KW-0812">Transmembrane</keyword>
<reference evidence="3" key="1">
    <citation type="submission" date="2022-11" db="UniProtKB">
        <authorList>
            <consortium name="WormBaseParasite"/>
        </authorList>
    </citation>
    <scope>IDENTIFICATION</scope>
</reference>
<feature type="transmembrane region" description="Helical" evidence="1">
    <location>
        <begin position="30"/>
        <end position="54"/>
    </location>
</feature>
<protein>
    <submittedName>
        <fullName evidence="3">G-protein coupled receptors family 1 profile domain-containing protein</fullName>
    </submittedName>
</protein>
<dbReference type="WBParaSite" id="jg26305">
    <property type="protein sequence ID" value="jg26305"/>
    <property type="gene ID" value="jg26305"/>
</dbReference>
<sequence length="67" mass="7673">MLAIFPLVPNSLTIFICWKPAGDYLTNGPLVFWTSVWMISVTSSIPLAVFFLTLDRILFISFPMKYK</sequence>
<evidence type="ECO:0000313" key="2">
    <source>
        <dbReference type="Proteomes" id="UP000887574"/>
    </source>
</evidence>
<keyword evidence="1" id="KW-1133">Transmembrane helix</keyword>